<evidence type="ECO:0000259" key="2">
    <source>
        <dbReference type="Pfam" id="PF00899"/>
    </source>
</evidence>
<dbReference type="InterPro" id="IPR000594">
    <property type="entry name" value="ThiF_NAD_FAD-bd"/>
</dbReference>
<feature type="compositionally biased region" description="Acidic residues" evidence="1">
    <location>
        <begin position="1"/>
        <end position="20"/>
    </location>
</feature>
<feature type="domain" description="THIF-type NAD/FAD binding fold" evidence="2">
    <location>
        <begin position="39"/>
        <end position="277"/>
    </location>
</feature>
<dbReference type="GO" id="GO:0008641">
    <property type="term" value="F:ubiquitin-like modifier activating enzyme activity"/>
    <property type="evidence" value="ECO:0007669"/>
    <property type="project" value="InterPro"/>
</dbReference>
<proteinExistence type="predicted"/>
<evidence type="ECO:0000313" key="3">
    <source>
        <dbReference type="EMBL" id="AGA26102.1"/>
    </source>
</evidence>
<protein>
    <submittedName>
        <fullName evidence="3">Dinucleotide-utilizing enzyme possibly involved in molybdopterin or thiamin biosynthesis</fullName>
    </submittedName>
</protein>
<dbReference type="Pfam" id="PF00899">
    <property type="entry name" value="ThiF"/>
    <property type="match status" value="1"/>
</dbReference>
<dbReference type="AlphaFoldDB" id="L0DA31"/>
<name>L0DA31_SINAD</name>
<dbReference type="HOGENOM" id="CLU_059535_0_0_0"/>
<reference evidence="3 4" key="1">
    <citation type="submission" date="2012-02" db="EMBL/GenBank/DDBJ databases">
        <title>Complete sequence of chromosome of Singulisphaera acidiphila DSM 18658.</title>
        <authorList>
            <consortium name="US DOE Joint Genome Institute (JGI-PGF)"/>
            <person name="Lucas S."/>
            <person name="Copeland A."/>
            <person name="Lapidus A."/>
            <person name="Glavina del Rio T."/>
            <person name="Dalin E."/>
            <person name="Tice H."/>
            <person name="Bruce D."/>
            <person name="Goodwin L."/>
            <person name="Pitluck S."/>
            <person name="Peters L."/>
            <person name="Ovchinnikova G."/>
            <person name="Chertkov O."/>
            <person name="Kyrpides N."/>
            <person name="Mavromatis K."/>
            <person name="Ivanova N."/>
            <person name="Brettin T."/>
            <person name="Detter J.C."/>
            <person name="Han C."/>
            <person name="Larimer F."/>
            <person name="Land M."/>
            <person name="Hauser L."/>
            <person name="Markowitz V."/>
            <person name="Cheng J.-F."/>
            <person name="Hugenholtz P."/>
            <person name="Woyke T."/>
            <person name="Wu D."/>
            <person name="Tindall B."/>
            <person name="Pomrenke H."/>
            <person name="Brambilla E."/>
            <person name="Klenk H.-P."/>
            <person name="Eisen J.A."/>
        </authorList>
    </citation>
    <scope>NUCLEOTIDE SEQUENCE [LARGE SCALE GENOMIC DNA]</scope>
    <source>
        <strain evidence="4">ATCC BAA-1392 / DSM 18658 / VKM B-2454 / MOB10</strain>
    </source>
</reference>
<evidence type="ECO:0000313" key="4">
    <source>
        <dbReference type="Proteomes" id="UP000010798"/>
    </source>
</evidence>
<dbReference type="EMBL" id="CP003364">
    <property type="protein sequence ID" value="AGA26102.1"/>
    <property type="molecule type" value="Genomic_DNA"/>
</dbReference>
<dbReference type="GO" id="GO:0004792">
    <property type="term" value="F:thiosulfate-cyanide sulfurtransferase activity"/>
    <property type="evidence" value="ECO:0007669"/>
    <property type="project" value="TreeGrafter"/>
</dbReference>
<evidence type="ECO:0000256" key="1">
    <source>
        <dbReference type="SAM" id="MobiDB-lite"/>
    </source>
</evidence>
<dbReference type="RefSeq" id="WP_015245271.1">
    <property type="nucleotide sequence ID" value="NC_019892.1"/>
</dbReference>
<dbReference type="PANTHER" id="PTHR10953">
    <property type="entry name" value="UBIQUITIN-ACTIVATING ENZYME E1"/>
    <property type="match status" value="1"/>
</dbReference>
<dbReference type="GO" id="GO:0005737">
    <property type="term" value="C:cytoplasm"/>
    <property type="evidence" value="ECO:0007669"/>
    <property type="project" value="TreeGrafter"/>
</dbReference>
<feature type="region of interest" description="Disordered" evidence="1">
    <location>
        <begin position="1"/>
        <end position="24"/>
    </location>
</feature>
<dbReference type="InterPro" id="IPR045886">
    <property type="entry name" value="ThiF/MoeB/HesA"/>
</dbReference>
<keyword evidence="4" id="KW-1185">Reference proteome</keyword>
<organism evidence="3 4">
    <name type="scientific">Singulisphaera acidiphila (strain ATCC BAA-1392 / DSM 18658 / VKM B-2454 / MOB10)</name>
    <dbReference type="NCBI Taxonomy" id="886293"/>
    <lineage>
        <taxon>Bacteria</taxon>
        <taxon>Pseudomonadati</taxon>
        <taxon>Planctomycetota</taxon>
        <taxon>Planctomycetia</taxon>
        <taxon>Isosphaerales</taxon>
        <taxon>Isosphaeraceae</taxon>
        <taxon>Singulisphaera</taxon>
    </lineage>
</organism>
<gene>
    <name evidence="3" type="ordered locus">Sinac_1731</name>
</gene>
<dbReference type="SUPFAM" id="SSF69572">
    <property type="entry name" value="Activating enzymes of the ubiquitin-like proteins"/>
    <property type="match status" value="1"/>
</dbReference>
<dbReference type="KEGG" id="saci:Sinac_1731"/>
<accession>L0DA31</accession>
<dbReference type="STRING" id="886293.Sinac_1731"/>
<dbReference type="GO" id="GO:0032446">
    <property type="term" value="P:protein modification by small protein conjugation"/>
    <property type="evidence" value="ECO:0007669"/>
    <property type="project" value="TreeGrafter"/>
</dbReference>
<dbReference type="PANTHER" id="PTHR10953:SF102">
    <property type="entry name" value="ADENYLYLTRANSFERASE AND SULFURTRANSFERASE MOCS3"/>
    <property type="match status" value="1"/>
</dbReference>
<sequence length="421" mass="45729">MDDSPLTFLDEEPADPESAADADASPALFIDDTDRYSRLRLIPWWRQERLAAARVLVVGAGALGNEVLKNLALLGVGTVYVIDLDDVEPSNLSRSVLFRTEDGGRGKAEVGAQRACEINPDVRMIPFQGDVITDLGLGLFADVDVVIGCLDNREARLWVNRQCWKVGTPWVDSGIQEIQGVVKVFVPPDSACYECAMTERDYQLLNLRYSCPLLRRDQIMEGKVPTAPTIASMMGALEVQEALKIIHGLPVAAGSAMVFNGVANQFYTTRLPFRADCLSHETYPQPVELPLSATQPVADLFAAAQQTGLAGPLTLVLERDLVVSIGCPRCGWHIDVHRPRTRVSQAESICPTCNKPAQPEIVSALAEDSPLAALSLAQVGIPPYDIVRVDGIDDSGFFLLAGDRGWLEARSQETPKAPVNA</sequence>
<dbReference type="Gene3D" id="3.40.50.720">
    <property type="entry name" value="NAD(P)-binding Rossmann-like Domain"/>
    <property type="match status" value="1"/>
</dbReference>
<dbReference type="InterPro" id="IPR035985">
    <property type="entry name" value="Ubiquitin-activating_enz"/>
</dbReference>
<dbReference type="CDD" id="cd00757">
    <property type="entry name" value="ThiF_MoeB_HesA_family"/>
    <property type="match status" value="1"/>
</dbReference>
<dbReference type="Proteomes" id="UP000010798">
    <property type="component" value="Chromosome"/>
</dbReference>
<dbReference type="OrthoDB" id="9804286at2"/>
<dbReference type="GO" id="GO:0016779">
    <property type="term" value="F:nucleotidyltransferase activity"/>
    <property type="evidence" value="ECO:0007669"/>
    <property type="project" value="TreeGrafter"/>
</dbReference>
<dbReference type="eggNOG" id="COG0476">
    <property type="taxonomic scope" value="Bacteria"/>
</dbReference>